<evidence type="ECO:0000256" key="1">
    <source>
        <dbReference type="SAM" id="Phobius"/>
    </source>
</evidence>
<dbReference type="EMBL" id="BMXA01000001">
    <property type="protein sequence ID" value="GGZ96717.1"/>
    <property type="molecule type" value="Genomic_DNA"/>
</dbReference>
<gene>
    <name evidence="2" type="ORF">GCM10008090_01190</name>
</gene>
<organism evidence="2 3">
    <name type="scientific">Arenicella chitinivorans</name>
    <dbReference type="NCBI Taxonomy" id="1329800"/>
    <lineage>
        <taxon>Bacteria</taxon>
        <taxon>Pseudomonadati</taxon>
        <taxon>Pseudomonadota</taxon>
        <taxon>Gammaproteobacteria</taxon>
        <taxon>Arenicellales</taxon>
        <taxon>Arenicellaceae</taxon>
        <taxon>Arenicella</taxon>
    </lineage>
</organism>
<keyword evidence="1" id="KW-1133">Transmembrane helix</keyword>
<protein>
    <submittedName>
        <fullName evidence="2">Uncharacterized protein</fullName>
    </submittedName>
</protein>
<reference evidence="2" key="1">
    <citation type="journal article" date="2014" name="Int. J. Syst. Evol. Microbiol.">
        <title>Complete genome sequence of Corynebacterium casei LMG S-19264T (=DSM 44701T), isolated from a smear-ripened cheese.</title>
        <authorList>
            <consortium name="US DOE Joint Genome Institute (JGI-PGF)"/>
            <person name="Walter F."/>
            <person name="Albersmeier A."/>
            <person name="Kalinowski J."/>
            <person name="Ruckert C."/>
        </authorList>
    </citation>
    <scope>NUCLEOTIDE SEQUENCE</scope>
    <source>
        <strain evidence="2">KCTC 12711</strain>
    </source>
</reference>
<comment type="caution">
    <text evidence="2">The sequence shown here is derived from an EMBL/GenBank/DDBJ whole genome shotgun (WGS) entry which is preliminary data.</text>
</comment>
<keyword evidence="3" id="KW-1185">Reference proteome</keyword>
<proteinExistence type="predicted"/>
<dbReference type="Proteomes" id="UP000614811">
    <property type="component" value="Unassembled WGS sequence"/>
</dbReference>
<dbReference type="AlphaFoldDB" id="A0A918RHP1"/>
<name>A0A918RHP1_9GAMM</name>
<evidence type="ECO:0000313" key="3">
    <source>
        <dbReference type="Proteomes" id="UP000614811"/>
    </source>
</evidence>
<accession>A0A918RHP1</accession>
<keyword evidence="1" id="KW-0812">Transmembrane</keyword>
<feature type="transmembrane region" description="Helical" evidence="1">
    <location>
        <begin position="7"/>
        <end position="23"/>
    </location>
</feature>
<reference evidence="2" key="2">
    <citation type="submission" date="2020-09" db="EMBL/GenBank/DDBJ databases">
        <authorList>
            <person name="Sun Q."/>
            <person name="Kim S."/>
        </authorList>
    </citation>
    <scope>NUCLEOTIDE SEQUENCE</scope>
    <source>
        <strain evidence="2">KCTC 12711</strain>
    </source>
</reference>
<keyword evidence="1" id="KW-0472">Membrane</keyword>
<evidence type="ECO:0000313" key="2">
    <source>
        <dbReference type="EMBL" id="GGZ96717.1"/>
    </source>
</evidence>
<feature type="transmembrane region" description="Helical" evidence="1">
    <location>
        <begin position="29"/>
        <end position="48"/>
    </location>
</feature>
<sequence length="57" mass="6144">MNNNGEHGVALALFLLAGVFYILGWVGSASVLSILGVVIELAAWISLFSKDRNRKPD</sequence>